<accession>A0A7M2GPC3</accession>
<evidence type="ECO:0000313" key="2">
    <source>
        <dbReference type="Proteomes" id="UP000593663"/>
    </source>
</evidence>
<dbReference type="AlphaFoldDB" id="A0A7M2GPC3"/>
<reference evidence="2" key="1">
    <citation type="submission" date="2020-08" db="EMBL/GenBank/DDBJ databases">
        <title>Complete genome sequence of Sphingobium barthaii strain KK22, a high-molecular-weight polycyclic aromatic hydrocarbon-degrading soil bacterium.</title>
        <authorList>
            <person name="Mori J.F."/>
            <person name="Kanaly R.A."/>
        </authorList>
    </citation>
    <scope>NUCLEOTIDE SEQUENCE [LARGE SCALE GENOMIC DNA]</scope>
    <source>
        <strain evidence="2">KK22</strain>
        <plasmid evidence="2">p1</plasmid>
    </source>
</reference>
<geneLocation type="plasmid" evidence="1 2">
    <name>p1</name>
</geneLocation>
<dbReference type="EMBL" id="CP060037">
    <property type="protein sequence ID" value="QOT74531.1"/>
    <property type="molecule type" value="Genomic_DNA"/>
</dbReference>
<name>A0A7M2GPC3_SPHSA</name>
<proteinExistence type="predicted"/>
<gene>
    <name evidence="1" type="ORF">H5V43_21920</name>
</gene>
<dbReference type="RefSeq" id="WP_150293338.1">
    <property type="nucleotide sequence ID" value="NZ_CP060037.1"/>
</dbReference>
<sequence length="203" mass="21875">MIGWFQGCRRNEQRAVRASSEAKNQGNIAAFSAAPVLSEGNMLQLMDVASGPARIDDVLALLRAMGVQQLDYSLSGGGDSGEASIASIIWQDQRNDLQLPKIPVAIGRACTAITLNVFLEEFASNVPDGDWVNNEGGYGTVTFLPFEDGGSFYDDMTYRADGDYGDEDDNDWSDDIDVCTTTDDEGEKLPTLGAVINFGEVLS</sequence>
<dbReference type="KEGG" id="sbar:H5V43_21920"/>
<organism evidence="1 2">
    <name type="scientific">Sphingobium fuliginis (strain ATCC 27551)</name>
    <dbReference type="NCBI Taxonomy" id="336203"/>
    <lineage>
        <taxon>Bacteria</taxon>
        <taxon>Pseudomonadati</taxon>
        <taxon>Pseudomonadota</taxon>
        <taxon>Alphaproteobacteria</taxon>
        <taxon>Sphingomonadales</taxon>
        <taxon>Sphingomonadaceae</taxon>
        <taxon>Sphingobium</taxon>
    </lineage>
</organism>
<dbReference type="Proteomes" id="UP000593663">
    <property type="component" value="Plasmid p1"/>
</dbReference>
<evidence type="ECO:0000313" key="1">
    <source>
        <dbReference type="EMBL" id="QOT74531.1"/>
    </source>
</evidence>
<keyword evidence="1" id="KW-0614">Plasmid</keyword>
<protein>
    <submittedName>
        <fullName evidence="1">Uncharacterized protein</fullName>
    </submittedName>
</protein>